<sequence>MEPAFLPARDVTSPHTVAQSWWDRNADEYLRDHPSLGEVKFQWGPEGWTEDDLAMIPRVPGRILEVGAGAAQCSRWLAARGDTVIATDISQGMLNAARLLNKRTGIDVPLVQADITALPFAPESFDTVFTSFGALSFLPDLERAFAEIFRVLAPGGTWVYSVTHPFSWVFPDSPYADDLTVIRPYGREIAYVENDSRGTDYAEFPHTIADHVNALAGTGFRIQSMLEPGWPAGNEGTWGAWGPDRGAMLPGTLIVSALRPAS</sequence>
<proteinExistence type="predicted"/>
<dbReference type="InterPro" id="IPR029063">
    <property type="entry name" value="SAM-dependent_MTases_sf"/>
</dbReference>
<reference evidence="3" key="1">
    <citation type="submission" date="2021-02" db="EMBL/GenBank/DDBJ databases">
        <title>Leucobacter sp. CX169.</title>
        <authorList>
            <person name="Cheng Y."/>
        </authorList>
    </citation>
    <scope>NUCLEOTIDE SEQUENCE [LARGE SCALE GENOMIC DNA]</scope>
    <source>
        <strain evidence="3">JY899</strain>
    </source>
</reference>
<protein>
    <submittedName>
        <fullName evidence="2">Class I SAM-dependent methyltransferase</fullName>
    </submittedName>
</protein>
<keyword evidence="2" id="KW-0808">Transferase</keyword>
<keyword evidence="2" id="KW-0489">Methyltransferase</keyword>
<name>A0ABS2TKJ7_9ACTO</name>
<dbReference type="RefSeq" id="WP_187997112.1">
    <property type="nucleotide sequence ID" value="NZ_JACEXG010000007.1"/>
</dbReference>
<dbReference type="Gene3D" id="3.40.50.150">
    <property type="entry name" value="Vaccinia Virus protein VP39"/>
    <property type="match status" value="1"/>
</dbReference>
<dbReference type="GO" id="GO:0008168">
    <property type="term" value="F:methyltransferase activity"/>
    <property type="evidence" value="ECO:0007669"/>
    <property type="project" value="UniProtKB-KW"/>
</dbReference>
<keyword evidence="3" id="KW-1185">Reference proteome</keyword>
<organism evidence="2 3">
    <name type="scientific">Flaviflexus equikiangi</name>
    <dbReference type="NCBI Taxonomy" id="2758573"/>
    <lineage>
        <taxon>Bacteria</taxon>
        <taxon>Bacillati</taxon>
        <taxon>Actinomycetota</taxon>
        <taxon>Actinomycetes</taxon>
        <taxon>Actinomycetales</taxon>
        <taxon>Actinomycetaceae</taxon>
        <taxon>Flaviflexus</taxon>
    </lineage>
</organism>
<dbReference type="InterPro" id="IPR013216">
    <property type="entry name" value="Methyltransf_11"/>
</dbReference>
<dbReference type="EMBL" id="JAFFJS010000007">
    <property type="protein sequence ID" value="MBM9434081.1"/>
    <property type="molecule type" value="Genomic_DNA"/>
</dbReference>
<dbReference type="GO" id="GO:0032259">
    <property type="term" value="P:methylation"/>
    <property type="evidence" value="ECO:0007669"/>
    <property type="project" value="UniProtKB-KW"/>
</dbReference>
<dbReference type="PANTHER" id="PTHR43591">
    <property type="entry name" value="METHYLTRANSFERASE"/>
    <property type="match status" value="1"/>
</dbReference>
<evidence type="ECO:0000313" key="3">
    <source>
        <dbReference type="Proteomes" id="UP000705983"/>
    </source>
</evidence>
<feature type="domain" description="Methyltransferase type 11" evidence="1">
    <location>
        <begin position="64"/>
        <end position="158"/>
    </location>
</feature>
<dbReference type="CDD" id="cd02440">
    <property type="entry name" value="AdoMet_MTases"/>
    <property type="match status" value="1"/>
</dbReference>
<comment type="caution">
    <text evidence="2">The sequence shown here is derived from an EMBL/GenBank/DDBJ whole genome shotgun (WGS) entry which is preliminary data.</text>
</comment>
<accession>A0ABS2TKJ7</accession>
<evidence type="ECO:0000259" key="1">
    <source>
        <dbReference type="Pfam" id="PF08241"/>
    </source>
</evidence>
<dbReference type="PANTHER" id="PTHR43591:SF99">
    <property type="entry name" value="OS06G0646000 PROTEIN"/>
    <property type="match status" value="1"/>
</dbReference>
<dbReference type="Pfam" id="PF08241">
    <property type="entry name" value="Methyltransf_11"/>
    <property type="match status" value="1"/>
</dbReference>
<dbReference type="SUPFAM" id="SSF53335">
    <property type="entry name" value="S-adenosyl-L-methionine-dependent methyltransferases"/>
    <property type="match status" value="1"/>
</dbReference>
<evidence type="ECO:0000313" key="2">
    <source>
        <dbReference type="EMBL" id="MBM9434081.1"/>
    </source>
</evidence>
<dbReference type="Proteomes" id="UP000705983">
    <property type="component" value="Unassembled WGS sequence"/>
</dbReference>
<gene>
    <name evidence="2" type="ORF">JVW63_10290</name>
</gene>